<sequence>MGMNLDNLSKVLKISGNDDIITIKAEDYSDTVTFIFESPSGGKIFDSKMSLMDISYFAAIGDSIVIAATEEGAKFSIEMTSIDLLLVDKPQEAFYNRNGRTSVIEI</sequence>
<dbReference type="EMBL" id="CM047907">
    <property type="protein sequence ID" value="KAJ0083882.1"/>
    <property type="molecule type" value="Genomic_DNA"/>
</dbReference>
<evidence type="ECO:0000313" key="2">
    <source>
        <dbReference type="Proteomes" id="UP001164250"/>
    </source>
</evidence>
<keyword evidence="2" id="KW-1185">Reference proteome</keyword>
<organism evidence="1 2">
    <name type="scientific">Pistacia atlantica</name>
    <dbReference type="NCBI Taxonomy" id="434234"/>
    <lineage>
        <taxon>Eukaryota</taxon>
        <taxon>Viridiplantae</taxon>
        <taxon>Streptophyta</taxon>
        <taxon>Embryophyta</taxon>
        <taxon>Tracheophyta</taxon>
        <taxon>Spermatophyta</taxon>
        <taxon>Magnoliopsida</taxon>
        <taxon>eudicotyledons</taxon>
        <taxon>Gunneridae</taxon>
        <taxon>Pentapetalae</taxon>
        <taxon>rosids</taxon>
        <taxon>malvids</taxon>
        <taxon>Sapindales</taxon>
        <taxon>Anacardiaceae</taxon>
        <taxon>Pistacia</taxon>
    </lineage>
</organism>
<reference evidence="2" key="1">
    <citation type="journal article" date="2023" name="G3 (Bethesda)">
        <title>Genome assembly and association tests identify interacting loci associated with vigor, precocity, and sex in interspecific pistachio rootstocks.</title>
        <authorList>
            <person name="Palmer W."/>
            <person name="Jacygrad E."/>
            <person name="Sagayaradj S."/>
            <person name="Cavanaugh K."/>
            <person name="Han R."/>
            <person name="Bertier L."/>
            <person name="Beede B."/>
            <person name="Kafkas S."/>
            <person name="Golino D."/>
            <person name="Preece J."/>
            <person name="Michelmore R."/>
        </authorList>
    </citation>
    <scope>NUCLEOTIDE SEQUENCE [LARGE SCALE GENOMIC DNA]</scope>
</reference>
<comment type="caution">
    <text evidence="1">The sequence shown here is derived from an EMBL/GenBank/DDBJ whole genome shotgun (WGS) entry which is preliminary data.</text>
</comment>
<proteinExistence type="predicted"/>
<dbReference type="Proteomes" id="UP001164250">
    <property type="component" value="Chromosome 11"/>
</dbReference>
<gene>
    <name evidence="1" type="ORF">Patl1_31176</name>
</gene>
<name>A0ACC1AA15_9ROSI</name>
<protein>
    <submittedName>
        <fullName evidence="1">Uncharacterized protein</fullName>
    </submittedName>
</protein>
<accession>A0ACC1AA15</accession>
<evidence type="ECO:0000313" key="1">
    <source>
        <dbReference type="EMBL" id="KAJ0083882.1"/>
    </source>
</evidence>